<keyword evidence="14 15" id="KW-0472">Membrane</keyword>
<accession>A0A327YEA3</accession>
<dbReference type="FunFam" id="1.10.287.130:FF:000040">
    <property type="entry name" value="PAS domain-containing sensor histidine kinase"/>
    <property type="match status" value="1"/>
</dbReference>
<dbReference type="Gene3D" id="1.10.287.130">
    <property type="match status" value="1"/>
</dbReference>
<dbReference type="GO" id="GO:0005886">
    <property type="term" value="C:plasma membrane"/>
    <property type="evidence" value="ECO:0007669"/>
    <property type="project" value="UniProtKB-SubCell"/>
</dbReference>
<dbReference type="PRINTS" id="PR00344">
    <property type="entry name" value="BCTRLSENSOR"/>
</dbReference>
<dbReference type="EC" id="2.7.13.3" evidence="3"/>
<dbReference type="InterPro" id="IPR005467">
    <property type="entry name" value="His_kinase_dom"/>
</dbReference>
<keyword evidence="5" id="KW-0597">Phosphoprotein</keyword>
<dbReference type="Pfam" id="PF00672">
    <property type="entry name" value="HAMP"/>
    <property type="match status" value="1"/>
</dbReference>
<dbReference type="SUPFAM" id="SSF55874">
    <property type="entry name" value="ATPase domain of HSP90 chaperone/DNA topoisomerase II/histidine kinase"/>
    <property type="match status" value="1"/>
</dbReference>
<dbReference type="SUPFAM" id="SSF103190">
    <property type="entry name" value="Sensory domain-like"/>
    <property type="match status" value="2"/>
</dbReference>
<comment type="subcellular location">
    <subcellularLocation>
        <location evidence="2">Cell membrane</location>
        <topology evidence="2">Multi-pass membrane protein</topology>
    </subcellularLocation>
</comment>
<dbReference type="NCBIfam" id="TIGR00229">
    <property type="entry name" value="sensory_box"/>
    <property type="match status" value="1"/>
</dbReference>
<dbReference type="Pfam" id="PF02743">
    <property type="entry name" value="dCache_1"/>
    <property type="match status" value="1"/>
</dbReference>
<evidence type="ECO:0000256" key="6">
    <source>
        <dbReference type="ARBA" id="ARBA00022679"/>
    </source>
</evidence>
<evidence type="ECO:0000256" key="12">
    <source>
        <dbReference type="ARBA" id="ARBA00022989"/>
    </source>
</evidence>
<dbReference type="InterPro" id="IPR000014">
    <property type="entry name" value="PAS"/>
</dbReference>
<organism evidence="20 21">
    <name type="scientific">Paranoxybacillus vitaminiphilus</name>
    <dbReference type="NCBI Taxonomy" id="581036"/>
    <lineage>
        <taxon>Bacteria</taxon>
        <taxon>Bacillati</taxon>
        <taxon>Bacillota</taxon>
        <taxon>Bacilli</taxon>
        <taxon>Bacillales</taxon>
        <taxon>Anoxybacillaceae</taxon>
        <taxon>Paranoxybacillus</taxon>
    </lineage>
</organism>
<keyword evidence="8" id="KW-0547">Nucleotide-binding</keyword>
<dbReference type="InterPro" id="IPR003594">
    <property type="entry name" value="HATPase_dom"/>
</dbReference>
<reference evidence="20 21" key="1">
    <citation type="submission" date="2018-06" db="EMBL/GenBank/DDBJ databases">
        <title>Genomic Encyclopedia of Type Strains, Phase III (KMG-III): the genomes of soil and plant-associated and newly described type strains.</title>
        <authorList>
            <person name="Whitman W."/>
        </authorList>
    </citation>
    <scope>NUCLEOTIDE SEQUENCE [LARGE SCALE GENOMIC DNA]</scope>
    <source>
        <strain evidence="20 21">CGMCC 1.8979</strain>
    </source>
</reference>
<sequence length="716" mass="82611">MKWFKSQIFWKIYMINLAIICTLLVLMFIVSRIILPEISKEQYQQITDKTVLRMKHQISLIAKDLQSLEHYVQSDENFKSNDFNRLFKGLENIVDVSPYIDSGTVVDTNGYVQGFYPNDLKHLKNYNLSKREYFQQPLKTKKVYLSDVVSADTGRYLIVVSVPVLNDHKEVERVVNLSLRIEDNEIFQSIFQSFKIGENGYTFIVDRNGKIISHPSKERIGEDVSGNPIVRKLLKKQSGYQEVTNTKGITMLASFEYIPILEWGVVAQIPVDEIYQPYLAFQKSLWTISLVTFIVLSILTALYARQMIHPIRRLYLAVDQVAKGDYNQRIEKTDSTEIGKLSSRFNEMIHYIRQSKANLQLKEEQLKEQKEFLRKIIDMNPSYIYAIDKEGEFTLVNESFAKLLGTETHDLLGKKIDDFQFNIEFNRVRVWEEIEKVKERLVLEEEFKDQKGETRWVETVRLPIFSPNEGADQILFVSTDITERKQAEELLRKSEKLAVVGELAAGVAHEIRNPLTSIKGFMHLLKEECKTHKHYFEIIESELERINFIVNEFLMLGKPQVMNFQQKDVSVLLKDVITLFDAQAILNNVQIISEFEPDLPLLYCDENQLKQVFINIIKNAIEAMPNGGKIKIQAKMQENSLIIRFIDQGCGIPKDRIAKLGEPFYSTKEKGTGLGLMVSYKIIEAHSGSIKIESEVGQGTTVDIIFEGLTPVALKR</sequence>
<feature type="transmembrane region" description="Helical" evidence="15">
    <location>
        <begin position="285"/>
        <end position="304"/>
    </location>
</feature>
<dbReference type="AlphaFoldDB" id="A0A327YEA3"/>
<evidence type="ECO:0000256" key="2">
    <source>
        <dbReference type="ARBA" id="ARBA00004651"/>
    </source>
</evidence>
<dbReference type="InterPro" id="IPR000700">
    <property type="entry name" value="PAS-assoc_C"/>
</dbReference>
<evidence type="ECO:0000256" key="10">
    <source>
        <dbReference type="ARBA" id="ARBA00022840"/>
    </source>
</evidence>
<evidence type="ECO:0000259" key="19">
    <source>
        <dbReference type="PROSITE" id="PS50885"/>
    </source>
</evidence>
<dbReference type="SUPFAM" id="SSF158472">
    <property type="entry name" value="HAMP domain-like"/>
    <property type="match status" value="1"/>
</dbReference>
<evidence type="ECO:0000256" key="9">
    <source>
        <dbReference type="ARBA" id="ARBA00022777"/>
    </source>
</evidence>
<dbReference type="PANTHER" id="PTHR43065:SF34">
    <property type="entry name" value="SPORULATION KINASE A"/>
    <property type="match status" value="1"/>
</dbReference>
<evidence type="ECO:0000259" key="18">
    <source>
        <dbReference type="PROSITE" id="PS50113"/>
    </source>
</evidence>
<dbReference type="SMART" id="SM00091">
    <property type="entry name" value="PAS"/>
    <property type="match status" value="1"/>
</dbReference>
<dbReference type="CDD" id="cd00082">
    <property type="entry name" value="HisKA"/>
    <property type="match status" value="1"/>
</dbReference>
<dbReference type="InterPro" id="IPR033479">
    <property type="entry name" value="dCache_1"/>
</dbReference>
<dbReference type="GO" id="GO:0005524">
    <property type="term" value="F:ATP binding"/>
    <property type="evidence" value="ECO:0007669"/>
    <property type="project" value="UniProtKB-KW"/>
</dbReference>
<evidence type="ECO:0000256" key="5">
    <source>
        <dbReference type="ARBA" id="ARBA00022553"/>
    </source>
</evidence>
<keyword evidence="13" id="KW-0902">Two-component regulatory system</keyword>
<dbReference type="SMART" id="SM00304">
    <property type="entry name" value="HAMP"/>
    <property type="match status" value="1"/>
</dbReference>
<feature type="domain" description="PAC" evidence="18">
    <location>
        <begin position="441"/>
        <end position="493"/>
    </location>
</feature>
<dbReference type="Gene3D" id="3.30.450.20">
    <property type="entry name" value="PAS domain"/>
    <property type="match status" value="3"/>
</dbReference>
<keyword evidence="21" id="KW-1185">Reference proteome</keyword>
<evidence type="ECO:0000256" key="13">
    <source>
        <dbReference type="ARBA" id="ARBA00023012"/>
    </source>
</evidence>
<dbReference type="Gene3D" id="6.10.340.10">
    <property type="match status" value="1"/>
</dbReference>
<evidence type="ECO:0000256" key="11">
    <source>
        <dbReference type="ARBA" id="ARBA00022969"/>
    </source>
</evidence>
<dbReference type="InterPro" id="IPR036097">
    <property type="entry name" value="HisK_dim/P_sf"/>
</dbReference>
<dbReference type="PROSITE" id="PS50109">
    <property type="entry name" value="HIS_KIN"/>
    <property type="match status" value="1"/>
</dbReference>
<gene>
    <name evidence="20" type="ORF">B0I26_107132</name>
</gene>
<keyword evidence="6" id="KW-0808">Transferase</keyword>
<keyword evidence="4" id="KW-1003">Cell membrane</keyword>
<dbReference type="CDD" id="cd06225">
    <property type="entry name" value="HAMP"/>
    <property type="match status" value="1"/>
</dbReference>
<dbReference type="InterPro" id="IPR035965">
    <property type="entry name" value="PAS-like_dom_sf"/>
</dbReference>
<proteinExistence type="predicted"/>
<keyword evidence="12 15" id="KW-1133">Transmembrane helix</keyword>
<dbReference type="InterPro" id="IPR003660">
    <property type="entry name" value="HAMP_dom"/>
</dbReference>
<dbReference type="InterPro" id="IPR004358">
    <property type="entry name" value="Sig_transdc_His_kin-like_C"/>
</dbReference>
<dbReference type="EMBL" id="QLMH01000007">
    <property type="protein sequence ID" value="RAK19213.1"/>
    <property type="molecule type" value="Genomic_DNA"/>
</dbReference>
<dbReference type="Pfam" id="PF00512">
    <property type="entry name" value="HisKA"/>
    <property type="match status" value="1"/>
</dbReference>
<dbReference type="GO" id="GO:0000155">
    <property type="term" value="F:phosphorelay sensor kinase activity"/>
    <property type="evidence" value="ECO:0007669"/>
    <property type="project" value="InterPro"/>
</dbReference>
<evidence type="ECO:0000256" key="8">
    <source>
        <dbReference type="ARBA" id="ARBA00022741"/>
    </source>
</evidence>
<dbReference type="OrthoDB" id="9815750at2"/>
<dbReference type="Gene3D" id="3.30.565.10">
    <property type="entry name" value="Histidine kinase-like ATPase, C-terminal domain"/>
    <property type="match status" value="1"/>
</dbReference>
<dbReference type="Pfam" id="PF13426">
    <property type="entry name" value="PAS_9"/>
    <property type="match status" value="1"/>
</dbReference>
<keyword evidence="11" id="KW-0749">Sporulation</keyword>
<dbReference type="Pfam" id="PF02518">
    <property type="entry name" value="HATPase_c"/>
    <property type="match status" value="1"/>
</dbReference>
<evidence type="ECO:0000256" key="14">
    <source>
        <dbReference type="ARBA" id="ARBA00023136"/>
    </source>
</evidence>
<dbReference type="RefSeq" id="WP_111645348.1">
    <property type="nucleotide sequence ID" value="NZ_QLMH01000007.1"/>
</dbReference>
<name>A0A327YEA3_9BACL</name>
<keyword evidence="9" id="KW-0418">Kinase</keyword>
<evidence type="ECO:0000256" key="15">
    <source>
        <dbReference type="SAM" id="Phobius"/>
    </source>
</evidence>
<keyword evidence="10" id="KW-0067">ATP-binding</keyword>
<evidence type="ECO:0000259" key="16">
    <source>
        <dbReference type="PROSITE" id="PS50109"/>
    </source>
</evidence>
<dbReference type="InterPro" id="IPR036890">
    <property type="entry name" value="HATPase_C_sf"/>
</dbReference>
<dbReference type="InterPro" id="IPR029151">
    <property type="entry name" value="Sensor-like_sf"/>
</dbReference>
<dbReference type="InterPro" id="IPR003661">
    <property type="entry name" value="HisK_dim/P_dom"/>
</dbReference>
<comment type="catalytic activity">
    <reaction evidence="1">
        <text>ATP + protein L-histidine = ADP + protein N-phospho-L-histidine.</text>
        <dbReference type="EC" id="2.7.13.3"/>
    </reaction>
</comment>
<keyword evidence="7 15" id="KW-0812">Transmembrane</keyword>
<dbReference type="Proteomes" id="UP000248555">
    <property type="component" value="Unassembled WGS sequence"/>
</dbReference>
<dbReference type="PROSITE" id="PS50112">
    <property type="entry name" value="PAS"/>
    <property type="match status" value="1"/>
</dbReference>
<feature type="domain" description="HAMP" evidence="19">
    <location>
        <begin position="305"/>
        <end position="357"/>
    </location>
</feature>
<dbReference type="SMART" id="SM00388">
    <property type="entry name" value="HisKA"/>
    <property type="match status" value="1"/>
</dbReference>
<evidence type="ECO:0000256" key="7">
    <source>
        <dbReference type="ARBA" id="ARBA00022692"/>
    </source>
</evidence>
<evidence type="ECO:0000313" key="21">
    <source>
        <dbReference type="Proteomes" id="UP000248555"/>
    </source>
</evidence>
<feature type="transmembrane region" description="Helical" evidence="15">
    <location>
        <begin position="12"/>
        <end position="35"/>
    </location>
</feature>
<dbReference type="CDD" id="cd12912">
    <property type="entry name" value="PDC2_MCP_like"/>
    <property type="match status" value="1"/>
</dbReference>
<evidence type="ECO:0000256" key="3">
    <source>
        <dbReference type="ARBA" id="ARBA00012438"/>
    </source>
</evidence>
<dbReference type="PANTHER" id="PTHR43065">
    <property type="entry name" value="SENSOR HISTIDINE KINASE"/>
    <property type="match status" value="1"/>
</dbReference>
<dbReference type="PROSITE" id="PS50885">
    <property type="entry name" value="HAMP"/>
    <property type="match status" value="1"/>
</dbReference>
<protein>
    <recommendedName>
        <fullName evidence="3">histidine kinase</fullName>
        <ecNumber evidence="3">2.7.13.3</ecNumber>
    </recommendedName>
</protein>
<dbReference type="CDD" id="cd18773">
    <property type="entry name" value="PDC1_HK_sensor"/>
    <property type="match status" value="1"/>
</dbReference>
<comment type="caution">
    <text evidence="20">The sequence shown here is derived from an EMBL/GenBank/DDBJ whole genome shotgun (WGS) entry which is preliminary data.</text>
</comment>
<dbReference type="SUPFAM" id="SSF47384">
    <property type="entry name" value="Homodimeric domain of signal transducing histidine kinase"/>
    <property type="match status" value="1"/>
</dbReference>
<feature type="domain" description="Histidine kinase" evidence="16">
    <location>
        <begin position="506"/>
        <end position="710"/>
    </location>
</feature>
<dbReference type="CDD" id="cd00075">
    <property type="entry name" value="HATPase"/>
    <property type="match status" value="1"/>
</dbReference>
<feature type="domain" description="PAS" evidence="17">
    <location>
        <begin position="369"/>
        <end position="414"/>
    </location>
</feature>
<dbReference type="SUPFAM" id="SSF55785">
    <property type="entry name" value="PYP-like sensor domain (PAS domain)"/>
    <property type="match status" value="1"/>
</dbReference>
<evidence type="ECO:0000313" key="20">
    <source>
        <dbReference type="EMBL" id="RAK19213.1"/>
    </source>
</evidence>
<evidence type="ECO:0000256" key="1">
    <source>
        <dbReference type="ARBA" id="ARBA00000085"/>
    </source>
</evidence>
<evidence type="ECO:0000259" key="17">
    <source>
        <dbReference type="PROSITE" id="PS50112"/>
    </source>
</evidence>
<evidence type="ECO:0000256" key="4">
    <source>
        <dbReference type="ARBA" id="ARBA00022475"/>
    </source>
</evidence>
<dbReference type="PROSITE" id="PS50113">
    <property type="entry name" value="PAC"/>
    <property type="match status" value="1"/>
</dbReference>
<dbReference type="GO" id="GO:0030435">
    <property type="term" value="P:sporulation resulting in formation of a cellular spore"/>
    <property type="evidence" value="ECO:0007669"/>
    <property type="project" value="UniProtKB-KW"/>
</dbReference>
<dbReference type="SMART" id="SM00387">
    <property type="entry name" value="HATPase_c"/>
    <property type="match status" value="1"/>
</dbReference>
<dbReference type="CDD" id="cd00130">
    <property type="entry name" value="PAS"/>
    <property type="match status" value="1"/>
</dbReference>